<geneLocation type="plasmid" evidence="2">
    <name>pAzo1</name>
</geneLocation>
<evidence type="ECO:0000313" key="2">
    <source>
        <dbReference type="Proteomes" id="UP000006552"/>
    </source>
</evidence>
<reference evidence="1 2" key="1">
    <citation type="journal article" date="2005" name="Arch. Microbiol.">
        <title>The genome sequence of an anaerobic aromatic-degrading denitrifying bacterium, strain EbN1.</title>
        <authorList>
            <person name="Rabus R."/>
            <person name="Kube M."/>
            <person name="Heider J."/>
            <person name="Beck A."/>
            <person name="Heitmann K."/>
            <person name="Widdel F."/>
            <person name="Reinhardt R."/>
        </authorList>
    </citation>
    <scope>NUCLEOTIDE SEQUENCE [LARGE SCALE GENOMIC DNA]</scope>
    <source>
        <strain evidence="1 2">EbN1</strain>
        <plasmid evidence="2">Plasmid pAzo1</plasmid>
    </source>
</reference>
<sequence>MTTHSNIQGIFKLTAPMHVADSIQYSLDDKGYVVRKTNGMANVIATMRQNILTDGMRVKIPYFPANDLRGRLRRKAAALVMEALAAKGDKVPVELYAGLCAGASGAKPENSVTIEEIKRASKHVYMGLFGGGTRMLRSRFIVSDAVPIMNATVKAGLVPALFGPYENRALPLSNGSEAVESGDGYKLTEVRHIVRVDDVTRVMRSDELRAYVQDAENAVAQWQANVLQNRSDRKNQGEQKTTGEETASIKKSDLANVVSVQSIIAGTELYVRFDLQDTTTQAQRGLLLCALRDLINEQALGGWIRNGFGKFTAEHFTANLEDKAFAPFALDDKTGELKLTDAAGPMLEAMKCELAALTVPSLMEFFTGKQPKEKVKKAKEAA</sequence>
<evidence type="ECO:0000313" key="1">
    <source>
        <dbReference type="EMBL" id="CAI10526.1"/>
    </source>
</evidence>
<dbReference type="HOGENOM" id="CLU_794402_0_0_4"/>
<proteinExistence type="predicted"/>
<evidence type="ECO:0008006" key="3">
    <source>
        <dbReference type="Google" id="ProtNLM"/>
    </source>
</evidence>
<dbReference type="OrthoDB" id="9182882at2"/>
<organism evidence="1 2">
    <name type="scientific">Aromatoleum aromaticum (strain DSM 19018 / LMG 30748 / EbN1)</name>
    <name type="common">Azoarcus sp. (strain EbN1)</name>
    <dbReference type="NCBI Taxonomy" id="76114"/>
    <lineage>
        <taxon>Bacteria</taxon>
        <taxon>Pseudomonadati</taxon>
        <taxon>Pseudomonadota</taxon>
        <taxon>Betaproteobacteria</taxon>
        <taxon>Rhodocyclales</taxon>
        <taxon>Rhodocyclaceae</taxon>
        <taxon>Aromatoleum</taxon>
    </lineage>
</organism>
<dbReference type="AlphaFoldDB" id="Q5NWN8"/>
<keyword evidence="2" id="KW-1185">Reference proteome</keyword>
<dbReference type="KEGG" id="eba:p1B375"/>
<accession>Q5NWN8</accession>
<keyword evidence="1" id="KW-0614">Plasmid</keyword>
<name>Q5NWN8_AROAE</name>
<gene>
    <name evidence="1" type="ORF">p1B375</name>
</gene>
<dbReference type="RefSeq" id="WP_011254653.1">
    <property type="nucleotide sequence ID" value="NC_006823.1"/>
</dbReference>
<dbReference type="NCBIfam" id="TIGR03115">
    <property type="entry name" value="cas7_csf2"/>
    <property type="match status" value="1"/>
</dbReference>
<protein>
    <recommendedName>
        <fullName evidence="3">CRISPR-associated protein</fullName>
    </recommendedName>
</protein>
<dbReference type="CDD" id="cd09706">
    <property type="entry name" value="Csf2_U"/>
    <property type="match status" value="1"/>
</dbReference>
<dbReference type="InterPro" id="IPR017546">
    <property type="entry name" value="CRISPR-assoc_prot_Csf2"/>
</dbReference>
<dbReference type="EMBL" id="CR555307">
    <property type="protein sequence ID" value="CAI10526.1"/>
    <property type="molecule type" value="Genomic_DNA"/>
</dbReference>
<dbReference type="Proteomes" id="UP000006552">
    <property type="component" value="Plasmid 1"/>
</dbReference>